<dbReference type="Gene3D" id="3.30.1490.480">
    <property type="entry name" value="Endolytic murein transglycosylase"/>
    <property type="match status" value="1"/>
</dbReference>
<feature type="region of interest" description="Disordered" evidence="1">
    <location>
        <begin position="56"/>
        <end position="77"/>
    </location>
</feature>
<dbReference type="RefSeq" id="WP_203368017.1">
    <property type="nucleotide sequence ID" value="NZ_WSFT01000053.1"/>
</dbReference>
<keyword evidence="2" id="KW-0472">Membrane</keyword>
<sequence>MKKFKTTDIAILLLGLGSGIILTASIFYYNPTIQYKEYTDEEIVAKYTEIKLRDERKNESLEDNNEDESKDKTEDMEEEAKEVKFIINKGETITEIIDRLYELNIIESKESFLDRLKVREATGKIQYGEFDIELPISYDELINKLISK</sequence>
<evidence type="ECO:0000256" key="2">
    <source>
        <dbReference type="SAM" id="Phobius"/>
    </source>
</evidence>
<dbReference type="AlphaFoldDB" id="A0A942ZA94"/>
<keyword evidence="4" id="KW-1185">Reference proteome</keyword>
<name>A0A942ZA94_9FIRM</name>
<evidence type="ECO:0000256" key="1">
    <source>
        <dbReference type="SAM" id="MobiDB-lite"/>
    </source>
</evidence>
<gene>
    <name evidence="3" type="ORF">GOQ27_16740</name>
</gene>
<organism evidence="3 4">
    <name type="scientific">Anaeromonas frigoriresistens</name>
    <dbReference type="NCBI Taxonomy" id="2683708"/>
    <lineage>
        <taxon>Bacteria</taxon>
        <taxon>Bacillati</taxon>
        <taxon>Bacillota</taxon>
        <taxon>Tissierellia</taxon>
        <taxon>Tissierellales</taxon>
        <taxon>Thermohalobacteraceae</taxon>
        <taxon>Anaeromonas</taxon>
    </lineage>
</organism>
<dbReference type="Proteomes" id="UP000724672">
    <property type="component" value="Unassembled WGS sequence"/>
</dbReference>
<keyword evidence="2" id="KW-0812">Transmembrane</keyword>
<proteinExistence type="predicted"/>
<dbReference type="EMBL" id="WSFT01000053">
    <property type="protein sequence ID" value="MBS4540128.1"/>
    <property type="molecule type" value="Genomic_DNA"/>
</dbReference>
<comment type="caution">
    <text evidence="3">The sequence shown here is derived from an EMBL/GenBank/DDBJ whole genome shotgun (WGS) entry which is preliminary data.</text>
</comment>
<evidence type="ECO:0008006" key="5">
    <source>
        <dbReference type="Google" id="ProtNLM"/>
    </source>
</evidence>
<keyword evidence="2" id="KW-1133">Transmembrane helix</keyword>
<evidence type="ECO:0000313" key="4">
    <source>
        <dbReference type="Proteomes" id="UP000724672"/>
    </source>
</evidence>
<feature type="transmembrane region" description="Helical" evidence="2">
    <location>
        <begin position="9"/>
        <end position="29"/>
    </location>
</feature>
<protein>
    <recommendedName>
        <fullName evidence="5">YceG-like family protein</fullName>
    </recommendedName>
</protein>
<accession>A0A942ZA94</accession>
<evidence type="ECO:0000313" key="3">
    <source>
        <dbReference type="EMBL" id="MBS4540128.1"/>
    </source>
</evidence>
<reference evidence="3" key="1">
    <citation type="submission" date="2019-12" db="EMBL/GenBank/DDBJ databases">
        <title>Clostridiaceae gen. nov. sp. nov., isolated from sediment in Xinjiang, China.</title>
        <authorList>
            <person name="Zhang R."/>
        </authorList>
    </citation>
    <scope>NUCLEOTIDE SEQUENCE</scope>
    <source>
        <strain evidence="3">D2Q-11</strain>
    </source>
</reference>